<feature type="transmembrane region" description="Helical" evidence="2">
    <location>
        <begin position="143"/>
        <end position="163"/>
    </location>
</feature>
<accession>A0ABU7MC05</accession>
<gene>
    <name evidence="3" type="ORF">VZC37_08505</name>
</gene>
<keyword evidence="4" id="KW-1185">Reference proteome</keyword>
<dbReference type="Proteomes" id="UP001347146">
    <property type="component" value="Unassembled WGS sequence"/>
</dbReference>
<dbReference type="InterPro" id="IPR046498">
    <property type="entry name" value="Rv1476-like"/>
</dbReference>
<protein>
    <submittedName>
        <fullName evidence="3">DUF6676 family protein</fullName>
    </submittedName>
</protein>
<reference evidence="3 4" key="1">
    <citation type="submission" date="2024-01" db="EMBL/GenBank/DDBJ databases">
        <title>Draft genome sequence of Gordonia sp. LSe1-13.</title>
        <authorList>
            <person name="Suphannarot A."/>
            <person name="Mingma R."/>
        </authorList>
    </citation>
    <scope>NUCLEOTIDE SEQUENCE [LARGE SCALE GENOMIC DNA]</scope>
    <source>
        <strain evidence="3 4">LSe1-13</strain>
    </source>
</reference>
<keyword evidence="2" id="KW-0812">Transmembrane</keyword>
<dbReference type="EMBL" id="JAZDUF010000002">
    <property type="protein sequence ID" value="MEE3850373.1"/>
    <property type="molecule type" value="Genomic_DNA"/>
</dbReference>
<proteinExistence type="predicted"/>
<comment type="caution">
    <text evidence="3">The sequence shown here is derived from an EMBL/GenBank/DDBJ whole genome shotgun (WGS) entry which is preliminary data.</text>
</comment>
<keyword evidence="2" id="KW-0472">Membrane</keyword>
<evidence type="ECO:0000313" key="4">
    <source>
        <dbReference type="Proteomes" id="UP001347146"/>
    </source>
</evidence>
<evidence type="ECO:0000256" key="2">
    <source>
        <dbReference type="SAM" id="Phobius"/>
    </source>
</evidence>
<feature type="region of interest" description="Disordered" evidence="1">
    <location>
        <begin position="169"/>
        <end position="208"/>
    </location>
</feature>
<name>A0ABU7MC05_9ACTN</name>
<keyword evidence="2" id="KW-1133">Transmembrane helix</keyword>
<dbReference type="RefSeq" id="WP_330432032.1">
    <property type="nucleotide sequence ID" value="NZ_JAZDUF010000002.1"/>
</dbReference>
<dbReference type="Pfam" id="PF20381">
    <property type="entry name" value="Rv1476"/>
    <property type="match status" value="1"/>
</dbReference>
<feature type="compositionally biased region" description="Low complexity" evidence="1">
    <location>
        <begin position="174"/>
        <end position="199"/>
    </location>
</feature>
<evidence type="ECO:0000256" key="1">
    <source>
        <dbReference type="SAM" id="MobiDB-lite"/>
    </source>
</evidence>
<organism evidence="3 4">
    <name type="scientific">Gordonia sesuvii</name>
    <dbReference type="NCBI Taxonomy" id="3116777"/>
    <lineage>
        <taxon>Bacteria</taxon>
        <taxon>Bacillati</taxon>
        <taxon>Actinomycetota</taxon>
        <taxon>Actinomycetes</taxon>
        <taxon>Mycobacteriales</taxon>
        <taxon>Gordoniaceae</taxon>
        <taxon>Gordonia</taxon>
    </lineage>
</organism>
<sequence length="208" mass="21544">MSPGATTQQVLALPSMGLPVPSLIPEDIDMPAILADVRDDGVAAPADQVEGLRAVVADAEADGHDVSFVVIERPIKFEFYRDVATEVQSEVGGTVIVLGPQSVGSSSPYFSRVQQEEATDNLTLTNPPLAARQMWDQMNEPSLNWTVISLALIVVVVVGAALARLRSSRRSRSGDGADAPDAGSSASSSAAGSSAAGSGTTDLSRDLP</sequence>
<evidence type="ECO:0000313" key="3">
    <source>
        <dbReference type="EMBL" id="MEE3850373.1"/>
    </source>
</evidence>